<geneLocation type="plasmid" evidence="3 4">
    <name>pACHL02</name>
</geneLocation>
<dbReference type="EMBL" id="CP001343">
    <property type="protein sequence ID" value="ACL42473.1"/>
    <property type="molecule type" value="Genomic_DNA"/>
</dbReference>
<accession>B8HJ75</accession>
<keyword evidence="2" id="KW-1133">Transmembrane helix</keyword>
<reference evidence="3" key="1">
    <citation type="submission" date="2009-01" db="EMBL/GenBank/DDBJ databases">
        <title>Complete sequence of plasmid2 of Arthrobacter chlorophenolicus A6.</title>
        <authorList>
            <consortium name="US DOE Joint Genome Institute"/>
            <person name="Lucas S."/>
            <person name="Copeland A."/>
            <person name="Lapidus A."/>
            <person name="Glavina del Rio T."/>
            <person name="Tice H."/>
            <person name="Bruce D."/>
            <person name="Goodwin L."/>
            <person name="Pitluck S."/>
            <person name="Goltsman E."/>
            <person name="Clum A."/>
            <person name="Larimer F."/>
            <person name="Land M."/>
            <person name="Hauser L."/>
            <person name="Kyrpides N."/>
            <person name="Mikhailova N."/>
            <person name="Jansson J."/>
            <person name="Richardson P."/>
        </authorList>
    </citation>
    <scope>NUCLEOTIDE SEQUENCE [LARGE SCALE GENOMIC DNA]</scope>
    <source>
        <strain evidence="3">A6</strain>
        <plasmid evidence="3">pACHL02</plasmid>
    </source>
</reference>
<dbReference type="Proteomes" id="UP000002505">
    <property type="component" value="Plasmid pACHL02"/>
</dbReference>
<evidence type="ECO:0000256" key="1">
    <source>
        <dbReference type="SAM" id="MobiDB-lite"/>
    </source>
</evidence>
<dbReference type="HOGENOM" id="CLU_1923223_0_0_11"/>
<dbReference type="AlphaFoldDB" id="B8HJ75"/>
<proteinExistence type="predicted"/>
<feature type="region of interest" description="Disordered" evidence="1">
    <location>
        <begin position="75"/>
        <end position="131"/>
    </location>
</feature>
<keyword evidence="3" id="KW-0614">Plasmid</keyword>
<dbReference type="RefSeq" id="WP_012623516.1">
    <property type="nucleotide sequence ID" value="NC_011881.1"/>
</dbReference>
<evidence type="ECO:0000313" key="3">
    <source>
        <dbReference type="EMBL" id="ACL42473.1"/>
    </source>
</evidence>
<organism evidence="3 4">
    <name type="scientific">Pseudarthrobacter chlorophenolicus (strain ATCC 700700 / DSM 12829 / CIP 107037 / JCM 12360 / KCTC 9906 / NCIMB 13794 / A6)</name>
    <name type="common">Arthrobacter chlorophenolicus</name>
    <dbReference type="NCBI Taxonomy" id="452863"/>
    <lineage>
        <taxon>Bacteria</taxon>
        <taxon>Bacillati</taxon>
        <taxon>Actinomycetota</taxon>
        <taxon>Actinomycetes</taxon>
        <taxon>Micrococcales</taxon>
        <taxon>Micrococcaceae</taxon>
        <taxon>Pseudarthrobacter</taxon>
    </lineage>
</organism>
<keyword evidence="2" id="KW-0472">Membrane</keyword>
<feature type="transmembrane region" description="Helical" evidence="2">
    <location>
        <begin position="41"/>
        <end position="68"/>
    </location>
</feature>
<evidence type="ECO:0000313" key="4">
    <source>
        <dbReference type="Proteomes" id="UP000002505"/>
    </source>
</evidence>
<evidence type="ECO:0000256" key="2">
    <source>
        <dbReference type="SAM" id="Phobius"/>
    </source>
</evidence>
<feature type="compositionally biased region" description="Polar residues" evidence="1">
    <location>
        <begin position="121"/>
        <end position="131"/>
    </location>
</feature>
<dbReference type="KEGG" id="ach:Achl_4522"/>
<sequence length="131" mass="13035">MSERPSNPGQGPGGILLAIGAVFLAVTCCAGPALLAGGGLALVGGILGNPVVLAIAALVLAGAVLYTLRRRARSRNRVQGLTGPGSADRAAGPDTGAATMNDCCTPPPAAPEQTGKRPESTPVNQERTTRP</sequence>
<gene>
    <name evidence="3" type="ordered locus">Achl_4522</name>
</gene>
<name>B8HJ75_PSECP</name>
<keyword evidence="4" id="KW-1185">Reference proteome</keyword>
<feature type="transmembrane region" description="Helical" evidence="2">
    <location>
        <begin position="12"/>
        <end position="35"/>
    </location>
</feature>
<protein>
    <submittedName>
        <fullName evidence="3">Uncharacterized protein</fullName>
    </submittedName>
</protein>
<keyword evidence="2" id="KW-0812">Transmembrane</keyword>